<dbReference type="Proteomes" id="UP001157502">
    <property type="component" value="Chromosome 23"/>
</dbReference>
<accession>A0ACC2FS09</accession>
<organism evidence="1 2">
    <name type="scientific">Dallia pectoralis</name>
    <name type="common">Alaska blackfish</name>
    <dbReference type="NCBI Taxonomy" id="75939"/>
    <lineage>
        <taxon>Eukaryota</taxon>
        <taxon>Metazoa</taxon>
        <taxon>Chordata</taxon>
        <taxon>Craniata</taxon>
        <taxon>Vertebrata</taxon>
        <taxon>Euteleostomi</taxon>
        <taxon>Actinopterygii</taxon>
        <taxon>Neopterygii</taxon>
        <taxon>Teleostei</taxon>
        <taxon>Protacanthopterygii</taxon>
        <taxon>Esociformes</taxon>
        <taxon>Umbridae</taxon>
        <taxon>Dallia</taxon>
    </lineage>
</organism>
<name>A0ACC2FS09_DALPE</name>
<protein>
    <submittedName>
        <fullName evidence="1">Uncharacterized protein</fullName>
    </submittedName>
</protein>
<proteinExistence type="predicted"/>
<sequence length="800" mass="85766">MIRQGLNAPLHLRAVRPSWPRYAKPWNAHPDASSARPTRMLFVAPRRQPDSAPESDLSVDVESVTPTPIPLYDNQKARSVMKECERHVLFARTVADGPPPPDDWEEHINKAGWSVAQNKLFNKVLKTLQAERLARLANENACNEPVLRRIAVDKCARKVRHALASVNWDTKLTQWLHSTLIESLSLAMLAAYLDVLQTLKSKLPSLIDRMLLTSSAKTGAAGAEALSLLLKRPWDPAVGVLSHNKPSKLPGSPLILMAPSGPINPAISTSRRMRFWQSQLSCFGKVVPVNTHVNSGANVGITQCLEHMLGTVRAKVMEVHSHFPHKPIILVGWNVGALIACHVSLMEYLTAVVCLGFPLLTINGPRGDVDDPLLDMKTPVLFVVGQNALQCGTEAMEEFREKLRADNSMVVVGGADDNLRINSTKMKSEGLTQTMVDRCIQDEIADFLSGVLMRAESHISGELRDMDTEKKKKPRRELPFDIERARPSSPALRVPISPSGSEDLSSVCSSPTSSPKPKTSGLSPAQKSSLITATQLLKTQMQRSGTVLTRKQAQVPVSSEQAEGMDRDELRAHIKRRQTPSPTTARPSKRAKVKVTVQHGETAGGAVCSAAHEAVGPSGKPVTVGPTVSGAKELSGLLTAQRSGSLTGMSSALSLGSSSFHNLQTCMVSESSSPVPAQAPATAQAPSACILHGLSFSLQELVTKSPSLPTTTSTMCGIQAPGGKPKGQVLNSAGSSSLFRAVPVVSAGGLTKTTAIHQLLTNGGLAKQTSNLPGLAHIFTQSAVFVMTASRQEPTVLPTS</sequence>
<comment type="caution">
    <text evidence="1">The sequence shown here is derived from an EMBL/GenBank/DDBJ whole genome shotgun (WGS) entry which is preliminary data.</text>
</comment>
<keyword evidence="2" id="KW-1185">Reference proteome</keyword>
<evidence type="ECO:0000313" key="2">
    <source>
        <dbReference type="Proteomes" id="UP001157502"/>
    </source>
</evidence>
<dbReference type="EMBL" id="CM055750">
    <property type="protein sequence ID" value="KAJ7994224.1"/>
    <property type="molecule type" value="Genomic_DNA"/>
</dbReference>
<evidence type="ECO:0000313" key="1">
    <source>
        <dbReference type="EMBL" id="KAJ7994224.1"/>
    </source>
</evidence>
<gene>
    <name evidence="1" type="ORF">DPEC_G00263680</name>
</gene>
<reference evidence="1" key="1">
    <citation type="submission" date="2021-05" db="EMBL/GenBank/DDBJ databases">
        <authorList>
            <person name="Pan Q."/>
            <person name="Jouanno E."/>
            <person name="Zahm M."/>
            <person name="Klopp C."/>
            <person name="Cabau C."/>
            <person name="Louis A."/>
            <person name="Berthelot C."/>
            <person name="Parey E."/>
            <person name="Roest Crollius H."/>
            <person name="Montfort J."/>
            <person name="Robinson-Rechavi M."/>
            <person name="Bouchez O."/>
            <person name="Lampietro C."/>
            <person name="Lopez Roques C."/>
            <person name="Donnadieu C."/>
            <person name="Postlethwait J."/>
            <person name="Bobe J."/>
            <person name="Dillon D."/>
            <person name="Chandos A."/>
            <person name="von Hippel F."/>
            <person name="Guiguen Y."/>
        </authorList>
    </citation>
    <scope>NUCLEOTIDE SEQUENCE</scope>
    <source>
        <strain evidence="1">YG-Jan2019</strain>
    </source>
</reference>